<keyword evidence="3" id="KW-0597">Phosphoprotein</keyword>
<evidence type="ECO:0000313" key="20">
    <source>
        <dbReference type="Proteomes" id="UP001280121"/>
    </source>
</evidence>
<keyword evidence="7" id="KW-0677">Repeat</keyword>
<dbReference type="PROSITE" id="PS50011">
    <property type="entry name" value="PROTEIN_KINASE_DOM"/>
    <property type="match status" value="1"/>
</dbReference>
<feature type="signal peptide" evidence="16">
    <location>
        <begin position="1"/>
        <end position="24"/>
    </location>
</feature>
<feature type="domain" description="Gnk2-homologous" evidence="18">
    <location>
        <begin position="535"/>
        <end position="641"/>
    </location>
</feature>
<keyword evidence="11 15" id="KW-1133">Transmembrane helix</keyword>
<keyword evidence="6 16" id="KW-0732">Signal</keyword>
<evidence type="ECO:0000256" key="16">
    <source>
        <dbReference type="SAM" id="SignalP"/>
    </source>
</evidence>
<dbReference type="GO" id="GO:0005886">
    <property type="term" value="C:plasma membrane"/>
    <property type="evidence" value="ECO:0007669"/>
    <property type="project" value="TreeGrafter"/>
</dbReference>
<keyword evidence="20" id="KW-1185">Reference proteome</keyword>
<keyword evidence="4" id="KW-0808">Transferase</keyword>
<evidence type="ECO:0000256" key="10">
    <source>
        <dbReference type="ARBA" id="ARBA00022840"/>
    </source>
</evidence>
<keyword evidence="12 15" id="KW-0472">Membrane</keyword>
<evidence type="ECO:0000259" key="17">
    <source>
        <dbReference type="PROSITE" id="PS50011"/>
    </source>
</evidence>
<dbReference type="InterPro" id="IPR000719">
    <property type="entry name" value="Prot_kinase_dom"/>
</dbReference>
<keyword evidence="8" id="KW-0547">Nucleotide-binding</keyword>
<comment type="caution">
    <text evidence="19">The sequence shown here is derived from an EMBL/GenBank/DDBJ whole genome shotgun (WGS) entry which is preliminary data.</text>
</comment>
<evidence type="ECO:0000256" key="3">
    <source>
        <dbReference type="ARBA" id="ARBA00022553"/>
    </source>
</evidence>
<dbReference type="InterPro" id="IPR038408">
    <property type="entry name" value="GNK2_sf"/>
</dbReference>
<sequence>MEIFSSRLLLFLPCVLHFVTLTFSQPNFLRYYCLSNKGNCTTNTTYSENLKDLISSAFNNSRINYGFYNFYVGGDNSTVNRLKVFASCRGDIQQDVCLSCLNASVSRLTNLCCNFNQDEAISHYENCMLRLSSRSMFQIVRRTPRFALTSPQNITASLSDQFNQALMNLLYSLRSNAASGNTHQKFAIGKMSVMENKIYAFVQCTPDLSKLSCTNCLGTIIGRIQYCCNDKEGSRIYAPSCKLRFDSNSFFDPATVVQEIIVLPPPMPSKNSTILEGNDDNISRSVIIIVVPAAAFMILIMISICIIFRVKNCKEKITNTPCVKDVKEMPNIESLQFNSDTIRAATDNFSEANIIGQGTFGVLDVFSFGVLVLELVSGQRRSFCTEEEIECLLTNAWKRWNEGTTLNVIDSTLREGSRNEMMKCIHIGLLCVQESVSDRPTMASVIHMLNSDSAGTLPAPSKPGFFMQAGSVLILNASSSSSEHNSTGLTESDRRRIATAPFYKRMHNSAMNFRNLFVFLWYMLTISTISCTTNWDRWEHCYDTGNFTANSTYATNRNLLLSSLASNITVLNSGFYNTTIGQEPDRVYGLALCRGDVSSKDCSSCVNSTSQDIMSTCHSTKEALMWAGDPPCLVHYADRSLFGKVEMYVPTNPYYRGNRLTMNLTEFDKIWQPLMERTMREASSGSSENKFATQEANLTSIQKIYALMQCTPDLSQSDCHFCLTRFLDEYKKCCHGRQGGGVESPNFMLRWDLSLFYKDIVLPPLLSPPPVPTTMDEGIGIAVGTGVIIVVSVIIFMLLFSLCCFFLGKLKQKQIRNNQGRKYWKEMTNIESLQFDIGTIRAATENFSEAKKLGQGGFGPVYKGTLPNGQQVAIKRLSLNSKQGEVEFKNEVTLLAKLQHRNLVRLLGFCLERKERILVYEFLPNSSLDHFIF</sequence>
<feature type="transmembrane region" description="Helical" evidence="15">
    <location>
        <begin position="286"/>
        <end position="308"/>
    </location>
</feature>
<proteinExistence type="predicted"/>
<evidence type="ECO:0000256" key="15">
    <source>
        <dbReference type="SAM" id="Phobius"/>
    </source>
</evidence>
<evidence type="ECO:0000256" key="8">
    <source>
        <dbReference type="ARBA" id="ARBA00022741"/>
    </source>
</evidence>
<feature type="domain" description="Gnk2-homologous" evidence="18">
    <location>
        <begin position="142"/>
        <end position="250"/>
    </location>
</feature>
<dbReference type="FunFam" id="3.30.430.20:FF:000003">
    <property type="entry name" value="Cysteine-rich RLK (RECEPTOR-like protein kinase) 10"/>
    <property type="match status" value="1"/>
</dbReference>
<organism evidence="19 20">
    <name type="scientific">Dipteronia dyeriana</name>
    <dbReference type="NCBI Taxonomy" id="168575"/>
    <lineage>
        <taxon>Eukaryota</taxon>
        <taxon>Viridiplantae</taxon>
        <taxon>Streptophyta</taxon>
        <taxon>Embryophyta</taxon>
        <taxon>Tracheophyta</taxon>
        <taxon>Spermatophyta</taxon>
        <taxon>Magnoliopsida</taxon>
        <taxon>eudicotyledons</taxon>
        <taxon>Gunneridae</taxon>
        <taxon>Pentapetalae</taxon>
        <taxon>rosids</taxon>
        <taxon>malvids</taxon>
        <taxon>Sapindales</taxon>
        <taxon>Sapindaceae</taxon>
        <taxon>Hippocastanoideae</taxon>
        <taxon>Acereae</taxon>
        <taxon>Dipteronia</taxon>
    </lineage>
</organism>
<evidence type="ECO:0008006" key="21">
    <source>
        <dbReference type="Google" id="ProtNLM"/>
    </source>
</evidence>
<evidence type="ECO:0000256" key="5">
    <source>
        <dbReference type="ARBA" id="ARBA00022692"/>
    </source>
</evidence>
<dbReference type="InterPro" id="IPR002902">
    <property type="entry name" value="GNK2"/>
</dbReference>
<dbReference type="AlphaFoldDB" id="A0AAD9TXZ7"/>
<keyword evidence="9" id="KW-0418">Kinase</keyword>
<dbReference type="Pfam" id="PF07714">
    <property type="entry name" value="PK_Tyr_Ser-Thr"/>
    <property type="match status" value="1"/>
</dbReference>
<feature type="domain" description="Gnk2-homologous" evidence="18">
    <location>
        <begin position="28"/>
        <end position="136"/>
    </location>
</feature>
<dbReference type="GO" id="GO:0004674">
    <property type="term" value="F:protein serine/threonine kinase activity"/>
    <property type="evidence" value="ECO:0007669"/>
    <property type="project" value="UniProtKB-KW"/>
</dbReference>
<evidence type="ECO:0000256" key="2">
    <source>
        <dbReference type="ARBA" id="ARBA00022527"/>
    </source>
</evidence>
<feature type="transmembrane region" description="Helical" evidence="15">
    <location>
        <begin position="779"/>
        <end position="807"/>
    </location>
</feature>
<dbReference type="FunFam" id="3.30.200.20:FF:000142">
    <property type="entry name" value="Cysteine-rich receptor-like protein kinase 10"/>
    <property type="match status" value="1"/>
</dbReference>
<evidence type="ECO:0000256" key="1">
    <source>
        <dbReference type="ARBA" id="ARBA00004167"/>
    </source>
</evidence>
<dbReference type="PANTHER" id="PTHR27002">
    <property type="entry name" value="RECEPTOR-LIKE SERINE/THREONINE-PROTEIN KINASE SD1-8"/>
    <property type="match status" value="1"/>
</dbReference>
<feature type="non-terminal residue" evidence="19">
    <location>
        <position position="1"/>
    </location>
</feature>
<dbReference type="PROSITE" id="PS51473">
    <property type="entry name" value="GNK2"/>
    <property type="match status" value="4"/>
</dbReference>
<dbReference type="Pfam" id="PF01657">
    <property type="entry name" value="Stress-antifung"/>
    <property type="match status" value="4"/>
</dbReference>
<keyword evidence="5 15" id="KW-0812">Transmembrane</keyword>
<evidence type="ECO:0000256" key="9">
    <source>
        <dbReference type="ARBA" id="ARBA00022777"/>
    </source>
</evidence>
<dbReference type="InterPro" id="IPR001245">
    <property type="entry name" value="Ser-Thr/Tyr_kinase_cat_dom"/>
</dbReference>
<dbReference type="GO" id="GO:0005524">
    <property type="term" value="F:ATP binding"/>
    <property type="evidence" value="ECO:0007669"/>
    <property type="project" value="UniProtKB-KW"/>
</dbReference>
<dbReference type="Proteomes" id="UP001280121">
    <property type="component" value="Unassembled WGS sequence"/>
</dbReference>
<evidence type="ECO:0000259" key="18">
    <source>
        <dbReference type="PROSITE" id="PS51473"/>
    </source>
</evidence>
<dbReference type="Gene3D" id="3.30.200.20">
    <property type="entry name" value="Phosphorylase Kinase, domain 1"/>
    <property type="match status" value="1"/>
</dbReference>
<dbReference type="PANTHER" id="PTHR27002:SF1104">
    <property type="entry name" value="CYSTEINE-RICH RECEPTOR-LIKE PROTEIN KINASE 27-RELATED"/>
    <property type="match status" value="1"/>
</dbReference>
<dbReference type="InterPro" id="IPR011009">
    <property type="entry name" value="Kinase-like_dom_sf"/>
</dbReference>
<evidence type="ECO:0000256" key="11">
    <source>
        <dbReference type="ARBA" id="ARBA00022989"/>
    </source>
</evidence>
<dbReference type="FunFam" id="3.30.430.20:FF:000002">
    <property type="entry name" value="Cysteine-rich receptor-like protein kinase 10"/>
    <property type="match status" value="1"/>
</dbReference>
<keyword evidence="14" id="KW-0325">Glycoprotein</keyword>
<gene>
    <name evidence="19" type="ORF">Ddye_019544</name>
</gene>
<evidence type="ECO:0000256" key="12">
    <source>
        <dbReference type="ARBA" id="ARBA00023136"/>
    </source>
</evidence>
<dbReference type="EMBL" id="JANJYI010000006">
    <property type="protein sequence ID" value="KAK2644349.1"/>
    <property type="molecule type" value="Genomic_DNA"/>
</dbReference>
<feature type="transmembrane region" description="Helical" evidence="15">
    <location>
        <begin position="513"/>
        <end position="535"/>
    </location>
</feature>
<comment type="subcellular location">
    <subcellularLocation>
        <location evidence="1">Membrane</location>
        <topology evidence="1">Single-pass membrane protein</topology>
    </subcellularLocation>
</comment>
<feature type="domain" description="Gnk2-homologous" evidence="18">
    <location>
        <begin position="648"/>
        <end position="756"/>
    </location>
</feature>
<name>A0AAD9TXZ7_9ROSI</name>
<evidence type="ECO:0000256" key="14">
    <source>
        <dbReference type="ARBA" id="ARBA00023180"/>
    </source>
</evidence>
<evidence type="ECO:0000256" key="7">
    <source>
        <dbReference type="ARBA" id="ARBA00022737"/>
    </source>
</evidence>
<evidence type="ECO:0000256" key="13">
    <source>
        <dbReference type="ARBA" id="ARBA00023170"/>
    </source>
</evidence>
<feature type="chain" id="PRO_5042008254" description="Cysteine-rich receptor-like protein kinase" evidence="16">
    <location>
        <begin position="25"/>
        <end position="933"/>
    </location>
</feature>
<feature type="domain" description="Protein kinase" evidence="17">
    <location>
        <begin position="847"/>
        <end position="933"/>
    </location>
</feature>
<dbReference type="SUPFAM" id="SSF56112">
    <property type="entry name" value="Protein kinase-like (PK-like)"/>
    <property type="match status" value="2"/>
</dbReference>
<dbReference type="FunFam" id="3.30.430.20:FF:000007">
    <property type="entry name" value="Cysteine-rich receptor-like protein kinase 11"/>
    <property type="match status" value="1"/>
</dbReference>
<dbReference type="CDD" id="cd23509">
    <property type="entry name" value="Gnk2-like"/>
    <property type="match status" value="4"/>
</dbReference>
<protein>
    <recommendedName>
        <fullName evidence="21">Cysteine-rich receptor-like protein kinase</fullName>
    </recommendedName>
</protein>
<reference evidence="19" key="1">
    <citation type="journal article" date="2023" name="Plant J.">
        <title>Genome sequences and population genomics provide insights into the demographic history, inbreeding, and mutation load of two 'living fossil' tree species of Dipteronia.</title>
        <authorList>
            <person name="Feng Y."/>
            <person name="Comes H.P."/>
            <person name="Chen J."/>
            <person name="Zhu S."/>
            <person name="Lu R."/>
            <person name="Zhang X."/>
            <person name="Li P."/>
            <person name="Qiu J."/>
            <person name="Olsen K.M."/>
            <person name="Qiu Y."/>
        </authorList>
    </citation>
    <scope>NUCLEOTIDE SEQUENCE</scope>
    <source>
        <strain evidence="19">KIB01</strain>
    </source>
</reference>
<evidence type="ECO:0000256" key="6">
    <source>
        <dbReference type="ARBA" id="ARBA00022729"/>
    </source>
</evidence>
<dbReference type="Gene3D" id="1.10.510.10">
    <property type="entry name" value="Transferase(Phosphotransferase) domain 1"/>
    <property type="match status" value="1"/>
</dbReference>
<keyword evidence="10" id="KW-0067">ATP-binding</keyword>
<accession>A0AAD9TXZ7</accession>
<keyword evidence="13" id="KW-0675">Receptor</keyword>
<evidence type="ECO:0000256" key="4">
    <source>
        <dbReference type="ARBA" id="ARBA00022679"/>
    </source>
</evidence>
<keyword evidence="2" id="KW-0723">Serine/threonine-protein kinase</keyword>
<evidence type="ECO:0000313" key="19">
    <source>
        <dbReference type="EMBL" id="KAK2644349.1"/>
    </source>
</evidence>
<dbReference type="Gene3D" id="3.30.430.20">
    <property type="entry name" value="Gnk2 domain, C-X8-C-X2-C motif"/>
    <property type="match status" value="4"/>
</dbReference>